<name>A0A3A9JKG8_9PROT</name>
<dbReference type="InterPro" id="IPR029033">
    <property type="entry name" value="His_PPase_superfam"/>
</dbReference>
<dbReference type="GO" id="GO:0016791">
    <property type="term" value="F:phosphatase activity"/>
    <property type="evidence" value="ECO:0007669"/>
    <property type="project" value="TreeGrafter"/>
</dbReference>
<organism evidence="1 4">
    <name type="scientific">Teichococcus wenyumeiae</name>
    <dbReference type="NCBI Taxonomy" id="2478470"/>
    <lineage>
        <taxon>Bacteria</taxon>
        <taxon>Pseudomonadati</taxon>
        <taxon>Pseudomonadota</taxon>
        <taxon>Alphaproteobacteria</taxon>
        <taxon>Acetobacterales</taxon>
        <taxon>Roseomonadaceae</taxon>
        <taxon>Roseomonas</taxon>
    </lineage>
</organism>
<dbReference type="CDD" id="cd07067">
    <property type="entry name" value="HP_PGM_like"/>
    <property type="match status" value="1"/>
</dbReference>
<dbReference type="AlphaFoldDB" id="A0A3A9JKG8"/>
<reference evidence="1 4" key="1">
    <citation type="submission" date="2018-09" db="EMBL/GenBank/DDBJ databases">
        <title>Roseomonas sp. nov., isolated from feces of Tibetan antelopes in the Qinghai-Tibet plateau, China.</title>
        <authorList>
            <person name="Tian Z."/>
        </authorList>
    </citation>
    <scope>NUCLEOTIDE SEQUENCE [LARGE SCALE GENOMIC DNA]</scope>
    <source>
        <strain evidence="2 3">Z23</strain>
        <strain evidence="1 4">Z24</strain>
    </source>
</reference>
<dbReference type="SMART" id="SM00855">
    <property type="entry name" value="PGAM"/>
    <property type="match status" value="1"/>
</dbReference>
<dbReference type="OrthoDB" id="9783269at2"/>
<dbReference type="EMBL" id="RAQU01000052">
    <property type="protein sequence ID" value="RKK04204.1"/>
    <property type="molecule type" value="Genomic_DNA"/>
</dbReference>
<keyword evidence="3" id="KW-1185">Reference proteome</keyword>
<dbReference type="InParanoid" id="A0A3A9JKG8"/>
<evidence type="ECO:0000313" key="4">
    <source>
        <dbReference type="Proteomes" id="UP000278036"/>
    </source>
</evidence>
<accession>A0A3A9JKG8</accession>
<dbReference type="InterPro" id="IPR050275">
    <property type="entry name" value="PGM_Phosphatase"/>
</dbReference>
<proteinExistence type="predicted"/>
<dbReference type="SUPFAM" id="SSF53254">
    <property type="entry name" value="Phosphoglycerate mutase-like"/>
    <property type="match status" value="1"/>
</dbReference>
<gene>
    <name evidence="1" type="ORF">D6Z83_10570</name>
    <name evidence="2" type="ORF">EBE87_21065</name>
</gene>
<comment type="caution">
    <text evidence="1">The sequence shown here is derived from an EMBL/GenBank/DDBJ whole genome shotgun (WGS) entry which is preliminary data.</text>
</comment>
<dbReference type="GO" id="GO:0005737">
    <property type="term" value="C:cytoplasm"/>
    <property type="evidence" value="ECO:0007669"/>
    <property type="project" value="TreeGrafter"/>
</dbReference>
<dbReference type="Pfam" id="PF00300">
    <property type="entry name" value="His_Phos_1"/>
    <property type="match status" value="1"/>
</dbReference>
<dbReference type="Proteomes" id="UP000274097">
    <property type="component" value="Unassembled WGS sequence"/>
</dbReference>
<evidence type="ECO:0000313" key="1">
    <source>
        <dbReference type="EMBL" id="RKK04204.1"/>
    </source>
</evidence>
<dbReference type="EMBL" id="RFLX01000022">
    <property type="protein sequence ID" value="RMI19238.1"/>
    <property type="molecule type" value="Genomic_DNA"/>
</dbReference>
<evidence type="ECO:0000313" key="3">
    <source>
        <dbReference type="Proteomes" id="UP000274097"/>
    </source>
</evidence>
<evidence type="ECO:0000313" key="2">
    <source>
        <dbReference type="EMBL" id="RMI19238.1"/>
    </source>
</evidence>
<dbReference type="Proteomes" id="UP000278036">
    <property type="component" value="Unassembled WGS sequence"/>
</dbReference>
<dbReference type="PANTHER" id="PTHR48100:SF2">
    <property type="entry name" value="CONSERVED PROTEIN"/>
    <property type="match status" value="1"/>
</dbReference>
<protein>
    <submittedName>
        <fullName evidence="1">Histidine phosphatase family protein</fullName>
    </submittedName>
</protein>
<dbReference type="InterPro" id="IPR013078">
    <property type="entry name" value="His_Pase_superF_clade-1"/>
</dbReference>
<dbReference type="RefSeq" id="WP_120638281.1">
    <property type="nucleotide sequence ID" value="NZ_RAQU01000052.1"/>
</dbReference>
<dbReference type="PANTHER" id="PTHR48100">
    <property type="entry name" value="BROAD-SPECIFICITY PHOSPHATASE YOR283W-RELATED"/>
    <property type="match status" value="1"/>
</dbReference>
<sequence length="208" mass="22371">MALTLFLLRHAAHDRVGDLLCGRMPEVALGETGRWQAARLARRFGPGMLDALYTSPVQRCRETAVPLSACCGLEPGILPEAEEVDFGAWTGSRFAALEEDPRWQTWNHSRDTAAAPGGESMAAVRARVQALLEALRARHPEGRVALVSHAEIIRTAILEVLGLPLQAYERLEVSPASISALALWPGGGRVLGLNDVAHLANVEEGEAA</sequence>
<dbReference type="Gene3D" id="3.40.50.1240">
    <property type="entry name" value="Phosphoglycerate mutase-like"/>
    <property type="match status" value="1"/>
</dbReference>